<reference evidence="2 3" key="1">
    <citation type="submission" date="2009-02" db="EMBL/GenBank/DDBJ databases">
        <authorList>
            <person name="Fulton L."/>
            <person name="Clifton S."/>
            <person name="Fulton B."/>
            <person name="Xu J."/>
            <person name="Minx P."/>
            <person name="Pepin K.H."/>
            <person name="Johnson M."/>
            <person name="Bhonagiri V."/>
            <person name="Nash W.E."/>
            <person name="Mardis E.R."/>
            <person name="Wilson R.K."/>
        </authorList>
    </citation>
    <scope>NUCLEOTIDE SEQUENCE [LARGE SCALE GENOMIC DNA]</scope>
    <source>
        <strain evidence="2 3">ATCC 27758</strain>
    </source>
</reference>
<name>C0B7Q1_9FIRM</name>
<dbReference type="Proteomes" id="UP000003793">
    <property type="component" value="Unassembled WGS sequence"/>
</dbReference>
<dbReference type="EMBL" id="ABVR01000038">
    <property type="protein sequence ID" value="EEG90438.1"/>
    <property type="molecule type" value="Genomic_DNA"/>
</dbReference>
<comment type="caution">
    <text evidence="2">The sequence shown here is derived from an EMBL/GenBank/DDBJ whole genome shotgun (WGS) entry which is preliminary data.</text>
</comment>
<dbReference type="AlphaFoldDB" id="C0B7Q1"/>
<evidence type="ECO:0000313" key="3">
    <source>
        <dbReference type="Proteomes" id="UP000003793"/>
    </source>
</evidence>
<feature type="region of interest" description="Disordered" evidence="1">
    <location>
        <begin position="34"/>
        <end position="53"/>
    </location>
</feature>
<organism evidence="2 3">
    <name type="scientific">Coprococcus comes ATCC 27758</name>
    <dbReference type="NCBI Taxonomy" id="470146"/>
    <lineage>
        <taxon>Bacteria</taxon>
        <taxon>Bacillati</taxon>
        <taxon>Bacillota</taxon>
        <taxon>Clostridia</taxon>
        <taxon>Lachnospirales</taxon>
        <taxon>Lachnospiraceae</taxon>
        <taxon>Coprococcus</taxon>
    </lineage>
</organism>
<feature type="compositionally biased region" description="Basic and acidic residues" evidence="1">
    <location>
        <begin position="34"/>
        <end position="44"/>
    </location>
</feature>
<protein>
    <submittedName>
        <fullName evidence="2">Uncharacterized protein</fullName>
    </submittedName>
</protein>
<gene>
    <name evidence="2" type="ORF">COPCOM_01174</name>
</gene>
<dbReference type="HOGENOM" id="CLU_3060516_0_0_9"/>
<evidence type="ECO:0000256" key="1">
    <source>
        <dbReference type="SAM" id="MobiDB-lite"/>
    </source>
</evidence>
<reference evidence="2 3" key="2">
    <citation type="submission" date="2009-03" db="EMBL/GenBank/DDBJ databases">
        <title>Draft genome sequence of Coprococcus comes (ATCC 27758).</title>
        <authorList>
            <person name="Sudarsanam P."/>
            <person name="Ley R."/>
            <person name="Guruge J."/>
            <person name="Turnbaugh P.J."/>
            <person name="Mahowald M."/>
            <person name="Liep D."/>
            <person name="Gordon J."/>
        </authorList>
    </citation>
    <scope>NUCLEOTIDE SEQUENCE [LARGE SCALE GENOMIC DNA]</scope>
    <source>
        <strain evidence="2 3">ATCC 27758</strain>
    </source>
</reference>
<evidence type="ECO:0000313" key="2">
    <source>
        <dbReference type="EMBL" id="EEG90438.1"/>
    </source>
</evidence>
<sequence>MFAYGYRSISLLKRQFRKQSENFVGISIDNICRRSDRGGTADRKGQRKKRINK</sequence>
<accession>C0B7Q1</accession>
<proteinExistence type="predicted"/>